<dbReference type="GO" id="GO:0017183">
    <property type="term" value="P:protein histidyl modification to diphthamide"/>
    <property type="evidence" value="ECO:0007669"/>
    <property type="project" value="UniProtKB-UniPathway"/>
</dbReference>
<dbReference type="InterPro" id="IPR001623">
    <property type="entry name" value="DnaJ_domain"/>
</dbReference>
<dbReference type="Proteomes" id="UP000285405">
    <property type="component" value="Unassembled WGS sequence"/>
</dbReference>
<evidence type="ECO:0000256" key="4">
    <source>
        <dbReference type="ARBA" id="ARBA00005156"/>
    </source>
</evidence>
<dbReference type="InterPro" id="IPR044248">
    <property type="entry name" value="DPH3/4-like"/>
</dbReference>
<dbReference type="PROSITE" id="PS50076">
    <property type="entry name" value="DNAJ_2"/>
    <property type="match status" value="1"/>
</dbReference>
<dbReference type="Pfam" id="PF05207">
    <property type="entry name" value="Zn_ribbon_CSL"/>
    <property type="match status" value="1"/>
</dbReference>
<feature type="domain" description="DPH-type MB" evidence="13">
    <location>
        <begin position="104"/>
        <end position="166"/>
    </location>
</feature>
<dbReference type="EMBL" id="MCBR01011993">
    <property type="protein sequence ID" value="RKF65508.1"/>
    <property type="molecule type" value="Genomic_DNA"/>
</dbReference>
<dbReference type="InterPro" id="IPR007872">
    <property type="entry name" value="DPH_MB_dom"/>
</dbReference>
<comment type="function">
    <text evidence="1">Required for the first step of diphthamide biosynthesis, the transfer of 3-amino-3-carboxypropyl from S-adenosyl-L-methionine to a histidine residue. Diphthamide is a post-translational modification of histidine which occurs in elongation factor 2.</text>
</comment>
<comment type="caution">
    <text evidence="14">The sequence shown here is derived from an EMBL/GenBank/DDBJ whole genome shotgun (WGS) entry which is preliminary data.</text>
</comment>
<dbReference type="Gene3D" id="1.10.287.110">
    <property type="entry name" value="DnaJ domain"/>
    <property type="match status" value="1"/>
</dbReference>
<dbReference type="SUPFAM" id="SSF144217">
    <property type="entry name" value="CSL zinc finger"/>
    <property type="match status" value="1"/>
</dbReference>
<evidence type="ECO:0000256" key="11">
    <source>
        <dbReference type="ARBA" id="ARBA00023242"/>
    </source>
</evidence>
<keyword evidence="9" id="KW-0862">Zinc</keyword>
<dbReference type="GO" id="GO:0046872">
    <property type="term" value="F:metal ion binding"/>
    <property type="evidence" value="ECO:0007669"/>
    <property type="project" value="UniProtKB-KW"/>
</dbReference>
<accession>A0A420I780</accession>
<protein>
    <recommendedName>
        <fullName evidence="6">Diphthamide biosynthesis protein 4</fullName>
    </recommendedName>
</protein>
<dbReference type="InterPro" id="IPR036869">
    <property type="entry name" value="J_dom_sf"/>
</dbReference>
<keyword evidence="8" id="KW-0479">Metal-binding</keyword>
<feature type="domain" description="J" evidence="12">
    <location>
        <begin position="14"/>
        <end position="89"/>
    </location>
</feature>
<evidence type="ECO:0000256" key="10">
    <source>
        <dbReference type="ARBA" id="ARBA00023004"/>
    </source>
</evidence>
<keyword evidence="11" id="KW-0539">Nucleus</keyword>
<evidence type="ECO:0000256" key="5">
    <source>
        <dbReference type="ARBA" id="ARBA00006169"/>
    </source>
</evidence>
<dbReference type="AlphaFoldDB" id="A0A420I780"/>
<comment type="subcellular location">
    <subcellularLocation>
        <location evidence="3">Cytoplasm</location>
    </subcellularLocation>
    <subcellularLocation>
        <location evidence="2">Nucleus</location>
    </subcellularLocation>
</comment>
<reference evidence="14 15" key="1">
    <citation type="journal article" date="2018" name="BMC Genomics">
        <title>Comparative genome analyses reveal sequence features reflecting distinct modes of host-adaptation between dicot and monocot powdery mildew.</title>
        <authorList>
            <person name="Wu Y."/>
            <person name="Ma X."/>
            <person name="Pan Z."/>
            <person name="Kale S.D."/>
            <person name="Song Y."/>
            <person name="King H."/>
            <person name="Zhang Q."/>
            <person name="Presley C."/>
            <person name="Deng X."/>
            <person name="Wei C.I."/>
            <person name="Xiao S."/>
        </authorList>
    </citation>
    <scope>NUCLEOTIDE SEQUENCE [LARGE SCALE GENOMIC DNA]</scope>
    <source>
        <strain evidence="14">UCSC1</strain>
    </source>
</reference>
<proteinExistence type="inferred from homology"/>
<evidence type="ECO:0000256" key="2">
    <source>
        <dbReference type="ARBA" id="ARBA00004123"/>
    </source>
</evidence>
<dbReference type="InterPro" id="IPR036671">
    <property type="entry name" value="DPH_MB_sf"/>
</dbReference>
<evidence type="ECO:0000256" key="1">
    <source>
        <dbReference type="ARBA" id="ARBA00003474"/>
    </source>
</evidence>
<dbReference type="PANTHER" id="PTHR21454">
    <property type="entry name" value="DPH3 HOMOLOG-RELATED"/>
    <property type="match status" value="1"/>
</dbReference>
<evidence type="ECO:0000256" key="9">
    <source>
        <dbReference type="ARBA" id="ARBA00022833"/>
    </source>
</evidence>
<evidence type="ECO:0000313" key="15">
    <source>
        <dbReference type="Proteomes" id="UP000285405"/>
    </source>
</evidence>
<dbReference type="GO" id="GO:0005737">
    <property type="term" value="C:cytoplasm"/>
    <property type="evidence" value="ECO:0007669"/>
    <property type="project" value="UniProtKB-SubCell"/>
</dbReference>
<dbReference type="PROSITE" id="PS51074">
    <property type="entry name" value="DPH_MB"/>
    <property type="match status" value="1"/>
</dbReference>
<evidence type="ECO:0000256" key="7">
    <source>
        <dbReference type="ARBA" id="ARBA00022490"/>
    </source>
</evidence>
<evidence type="ECO:0000313" key="14">
    <source>
        <dbReference type="EMBL" id="RKF65508.1"/>
    </source>
</evidence>
<dbReference type="SUPFAM" id="SSF46565">
    <property type="entry name" value="Chaperone J-domain"/>
    <property type="match status" value="1"/>
</dbReference>
<evidence type="ECO:0000259" key="13">
    <source>
        <dbReference type="PROSITE" id="PS51074"/>
    </source>
</evidence>
<dbReference type="Gene3D" id="3.10.660.10">
    <property type="entry name" value="DPH Zinc finger"/>
    <property type="match status" value="1"/>
</dbReference>
<dbReference type="Pfam" id="PF00226">
    <property type="entry name" value="DnaJ"/>
    <property type="match status" value="1"/>
</dbReference>
<comment type="pathway">
    <text evidence="4">Protein modification; peptidyl-diphthamide biosynthesis.</text>
</comment>
<organism evidence="14 15">
    <name type="scientific">Golovinomyces cichoracearum</name>
    <dbReference type="NCBI Taxonomy" id="62708"/>
    <lineage>
        <taxon>Eukaryota</taxon>
        <taxon>Fungi</taxon>
        <taxon>Dikarya</taxon>
        <taxon>Ascomycota</taxon>
        <taxon>Pezizomycotina</taxon>
        <taxon>Leotiomycetes</taxon>
        <taxon>Erysiphales</taxon>
        <taxon>Erysiphaceae</taxon>
        <taxon>Golovinomyces</taxon>
    </lineage>
</organism>
<name>A0A420I780_9PEZI</name>
<comment type="similarity">
    <text evidence="5">Belongs to the DPH4 family.</text>
</comment>
<evidence type="ECO:0000256" key="8">
    <source>
        <dbReference type="ARBA" id="ARBA00022723"/>
    </source>
</evidence>
<gene>
    <name evidence="14" type="ORF">GcC1_119022</name>
</gene>
<dbReference type="UniPathway" id="UPA00559"/>
<evidence type="ECO:0000256" key="6">
    <source>
        <dbReference type="ARBA" id="ARBA00021797"/>
    </source>
</evidence>
<dbReference type="PANTHER" id="PTHR21454:SF46">
    <property type="entry name" value="DIPHTHAMIDE BIOSYNTHESIS PROTEIN 4"/>
    <property type="match status" value="1"/>
</dbReference>
<evidence type="ECO:0000259" key="12">
    <source>
        <dbReference type="PROSITE" id="PS50076"/>
    </source>
</evidence>
<dbReference type="CDD" id="cd06257">
    <property type="entry name" value="DnaJ"/>
    <property type="match status" value="1"/>
</dbReference>
<keyword evidence="10" id="KW-0408">Iron</keyword>
<sequence>MSNLISGPSKYQSTCYEILGLSDHSQKSQLMSLKTLRTAYRRTLLRYHPDKISNSSAGQINPRYSIDQITQAYYTLLDPVTRAKYNHELQLRRRNPNIQSEKTESETVDLDDLVYESSNGTWHRSCRCGAEEGFFVQERDLENASEDGEIIVECKGCSLWLKVLFFVSEED</sequence>
<dbReference type="GO" id="GO:0005634">
    <property type="term" value="C:nucleus"/>
    <property type="evidence" value="ECO:0007669"/>
    <property type="project" value="UniProtKB-SubCell"/>
</dbReference>
<dbReference type="SMART" id="SM00271">
    <property type="entry name" value="DnaJ"/>
    <property type="match status" value="1"/>
</dbReference>
<dbReference type="OrthoDB" id="445556at2759"/>
<keyword evidence="7" id="KW-0963">Cytoplasm</keyword>
<evidence type="ECO:0000256" key="3">
    <source>
        <dbReference type="ARBA" id="ARBA00004496"/>
    </source>
</evidence>